<keyword evidence="2" id="KW-1185">Reference proteome</keyword>
<comment type="caution">
    <text evidence="1">The sequence shown here is derived from an EMBL/GenBank/DDBJ whole genome shotgun (WGS) entry which is preliminary data.</text>
</comment>
<reference evidence="1" key="1">
    <citation type="submission" date="2023-07" db="EMBL/GenBank/DDBJ databases">
        <title>draft genome sequence of fig (Ficus carica).</title>
        <authorList>
            <person name="Takahashi T."/>
            <person name="Nishimura K."/>
        </authorList>
    </citation>
    <scope>NUCLEOTIDE SEQUENCE</scope>
</reference>
<evidence type="ECO:0000313" key="1">
    <source>
        <dbReference type="EMBL" id="GMN60351.1"/>
    </source>
</evidence>
<dbReference type="Proteomes" id="UP001187192">
    <property type="component" value="Unassembled WGS sequence"/>
</dbReference>
<name>A0AA88J3E0_FICCA</name>
<dbReference type="EMBL" id="BTGU01000098">
    <property type="protein sequence ID" value="GMN60351.1"/>
    <property type="molecule type" value="Genomic_DNA"/>
</dbReference>
<evidence type="ECO:0000313" key="2">
    <source>
        <dbReference type="Proteomes" id="UP001187192"/>
    </source>
</evidence>
<proteinExistence type="predicted"/>
<gene>
    <name evidence="1" type="ORF">TIFTF001_029443</name>
</gene>
<accession>A0AA88J3E0</accession>
<protein>
    <submittedName>
        <fullName evidence="1">Uncharacterized protein</fullName>
    </submittedName>
</protein>
<sequence>MEEMKVKTEGEGRESEEKVKIMEAEIAELKKTTVDRDRAEISVESDELSSSQRFQGLMEVSGRSNLIKNLKKGQGRFNEQ</sequence>
<organism evidence="1 2">
    <name type="scientific">Ficus carica</name>
    <name type="common">Common fig</name>
    <dbReference type="NCBI Taxonomy" id="3494"/>
    <lineage>
        <taxon>Eukaryota</taxon>
        <taxon>Viridiplantae</taxon>
        <taxon>Streptophyta</taxon>
        <taxon>Embryophyta</taxon>
        <taxon>Tracheophyta</taxon>
        <taxon>Spermatophyta</taxon>
        <taxon>Magnoliopsida</taxon>
        <taxon>eudicotyledons</taxon>
        <taxon>Gunneridae</taxon>
        <taxon>Pentapetalae</taxon>
        <taxon>rosids</taxon>
        <taxon>fabids</taxon>
        <taxon>Rosales</taxon>
        <taxon>Moraceae</taxon>
        <taxon>Ficeae</taxon>
        <taxon>Ficus</taxon>
    </lineage>
</organism>
<dbReference type="AlphaFoldDB" id="A0AA88J3E0"/>